<organism evidence="1 2">
    <name type="scientific">Candidatus Methanofastidiosum methylothiophilum</name>
    <dbReference type="NCBI Taxonomy" id="1705564"/>
    <lineage>
        <taxon>Archaea</taxon>
        <taxon>Methanobacteriati</taxon>
        <taxon>Methanobacteriota</taxon>
        <taxon>Stenosarchaea group</taxon>
        <taxon>Candidatus Methanofastidiosia</taxon>
        <taxon>Candidatus Methanofastidiosales</taxon>
        <taxon>Candidatus Methanofastidiosaceae</taxon>
        <taxon>Candidatus Methanofastidiosum</taxon>
    </lineage>
</organism>
<evidence type="ECO:0000313" key="2">
    <source>
        <dbReference type="Proteomes" id="UP000092401"/>
    </source>
</evidence>
<comment type="caution">
    <text evidence="1">The sequence shown here is derived from an EMBL/GenBank/DDBJ whole genome shotgun (WGS) entry which is preliminary data.</text>
</comment>
<gene>
    <name evidence="1" type="ORF">APG10_01776</name>
</gene>
<reference evidence="1 2" key="1">
    <citation type="journal article" date="2016" name="ISME J.">
        <title>Chasing the elusive Euryarchaeota class WSA2: genomes reveal a uniquely fastidious methyl-reducing methanogen.</title>
        <authorList>
            <person name="Nobu M.K."/>
            <person name="Narihiro T."/>
            <person name="Kuroda K."/>
            <person name="Mei R."/>
            <person name="Liu W.T."/>
        </authorList>
    </citation>
    <scope>NUCLEOTIDE SEQUENCE [LARGE SCALE GENOMIC DNA]</scope>
    <source>
        <strain evidence="1">B03fssc0709_Meth_Bin005</strain>
    </source>
</reference>
<sequence length="74" mass="8808">MKKDLANADFLSLNDEGKRQACRQMFYESTKRRGNRKETGTGAVVPWDLQELYYYTMEHKITKSDIERIFKEVK</sequence>
<accession>A0A150IHF8</accession>
<dbReference type="EMBL" id="LNGE01000072">
    <property type="protein sequence ID" value="KYC44377.1"/>
    <property type="molecule type" value="Genomic_DNA"/>
</dbReference>
<name>A0A150IHF8_9EURY</name>
<dbReference type="Proteomes" id="UP000092401">
    <property type="component" value="Unassembled WGS sequence"/>
</dbReference>
<protein>
    <submittedName>
        <fullName evidence="1">Uncharacterized protein</fullName>
    </submittedName>
</protein>
<evidence type="ECO:0000313" key="1">
    <source>
        <dbReference type="EMBL" id="KYC44377.1"/>
    </source>
</evidence>
<proteinExistence type="predicted"/>
<dbReference type="AlphaFoldDB" id="A0A150IHF8"/>